<reference evidence="1" key="2">
    <citation type="journal article" date="2021" name="PeerJ">
        <title>Extensive microbial diversity within the chicken gut microbiome revealed by metagenomics and culture.</title>
        <authorList>
            <person name="Gilroy R."/>
            <person name="Ravi A."/>
            <person name="Getino M."/>
            <person name="Pursley I."/>
            <person name="Horton D.L."/>
            <person name="Alikhan N.F."/>
            <person name="Baker D."/>
            <person name="Gharbi K."/>
            <person name="Hall N."/>
            <person name="Watson M."/>
            <person name="Adriaenssens E.M."/>
            <person name="Foster-Nyarko E."/>
            <person name="Jarju S."/>
            <person name="Secka A."/>
            <person name="Antonio M."/>
            <person name="Oren A."/>
            <person name="Chaudhuri R.R."/>
            <person name="La Ragione R."/>
            <person name="Hildebrand F."/>
            <person name="Pallen M.J."/>
        </authorList>
    </citation>
    <scope>NUCLEOTIDE SEQUENCE</scope>
    <source>
        <strain evidence="1">1370</strain>
    </source>
</reference>
<evidence type="ECO:0000313" key="2">
    <source>
        <dbReference type="Proteomes" id="UP000823960"/>
    </source>
</evidence>
<dbReference type="AlphaFoldDB" id="A0A9D1T3J1"/>
<protein>
    <submittedName>
        <fullName evidence="1">Uncharacterized protein</fullName>
    </submittedName>
</protein>
<reference evidence="1" key="1">
    <citation type="submission" date="2020-10" db="EMBL/GenBank/DDBJ databases">
        <authorList>
            <person name="Gilroy R."/>
        </authorList>
    </citation>
    <scope>NUCLEOTIDE SEQUENCE</scope>
    <source>
        <strain evidence="1">1370</strain>
    </source>
</reference>
<gene>
    <name evidence="1" type="ORF">IAD28_01050</name>
</gene>
<sequence>MDSSISYDPELRVREVGARIVISSRAYELRQASTASFSDSSAFSQDSQASALLDGDKSSAAATVSSPAGATIQIRCGSMYYSDGVGICLLSSGELPIGISVSFIYSDGQKTVVADLSGYSSVSELQDGVIFVKKPDRSLEPTGFDILISGSGAVISEILLSTTPEEGIVFEAGDISSLSIWEGADITGLTLSSRKLEVILPSVCAPRIKGSVFGSLVSAWISVNGSYYHAGDFYADSFSNEGSISRLKASDQVTRMARYETGLYVNSPVSLSLLLENPTGAVAGLSFMSNSYSLGALVQPRMLEGIDTQKRCVLKLAQAARLSSCWVDRKGRVNIISLVNRFLTEGSTASLTVTHNQITGIVSDSYTPAYTMARLYEKSTSSSALSASGVYRPGEYAQSLINDFTASSENKTISDNLLLGMNLRHRLKIETRFDPRLEIGDIIELERLEDRSRHESFIFVGQSIVLKDGRLSSVIELVGE</sequence>
<comment type="caution">
    <text evidence="1">The sequence shown here is derived from an EMBL/GenBank/DDBJ whole genome shotgun (WGS) entry which is preliminary data.</text>
</comment>
<proteinExistence type="predicted"/>
<organism evidence="1 2">
    <name type="scientific">Candidatus Faeciplasma avium</name>
    <dbReference type="NCBI Taxonomy" id="2840798"/>
    <lineage>
        <taxon>Bacteria</taxon>
        <taxon>Bacillati</taxon>
        <taxon>Bacillota</taxon>
        <taxon>Clostridia</taxon>
        <taxon>Eubacteriales</taxon>
        <taxon>Oscillospiraceae</taxon>
        <taxon>Oscillospiraceae incertae sedis</taxon>
        <taxon>Candidatus Faeciplasma</taxon>
    </lineage>
</organism>
<dbReference type="Proteomes" id="UP000823960">
    <property type="component" value="Unassembled WGS sequence"/>
</dbReference>
<name>A0A9D1T3J1_9FIRM</name>
<dbReference type="EMBL" id="DVOL01000012">
    <property type="protein sequence ID" value="HIV10272.1"/>
    <property type="molecule type" value="Genomic_DNA"/>
</dbReference>
<accession>A0A9D1T3J1</accession>
<evidence type="ECO:0000313" key="1">
    <source>
        <dbReference type="EMBL" id="HIV10272.1"/>
    </source>
</evidence>